<dbReference type="AlphaFoldDB" id="A0A1H5WK16"/>
<dbReference type="EMBL" id="FNUL01000016">
    <property type="protein sequence ID" value="SEF99638.1"/>
    <property type="molecule type" value="Genomic_DNA"/>
</dbReference>
<keyword evidence="1" id="KW-0732">Signal</keyword>
<evidence type="ECO:0000256" key="1">
    <source>
        <dbReference type="SAM" id="SignalP"/>
    </source>
</evidence>
<keyword evidence="3" id="KW-1185">Reference proteome</keyword>
<name>A0A1H5WK16_9FIRM</name>
<feature type="chain" id="PRO_5009288368" evidence="1">
    <location>
        <begin position="26"/>
        <end position="673"/>
    </location>
</feature>
<dbReference type="InterPro" id="IPR023908">
    <property type="entry name" value="xxxLxxG_rpt"/>
</dbReference>
<protein>
    <submittedName>
        <fullName evidence="2">Putative membrane protein</fullName>
    </submittedName>
</protein>
<dbReference type="NCBIfam" id="TIGR03057">
    <property type="entry name" value="xxxLxxG_by_4"/>
    <property type="match status" value="2"/>
</dbReference>
<evidence type="ECO:0000313" key="3">
    <source>
        <dbReference type="Proteomes" id="UP000236726"/>
    </source>
</evidence>
<dbReference type="Gene3D" id="1.10.287.950">
    <property type="entry name" value="Methyl-accepting chemotaxis protein"/>
    <property type="match status" value="1"/>
</dbReference>
<dbReference type="Proteomes" id="UP000236726">
    <property type="component" value="Unassembled WGS sequence"/>
</dbReference>
<sequence>MIRTSLRKAGAVVLTASMLALNLTACQSNSDSVSVSAVNEDAASNTENIITSTMNDELSINTAHTLAKNTRNQTVYVFDDASGVQDHVTVNTKVTDNNGDTSSTNENVDKAAPVTINVTYYLNGKEISPEDLAGKSGEVKIRFDYVNNEEETITVNGETKTAYVPFTVATGLMLDNEKFTNIEVTNGKLSQVGSDVVALGVAFPGLADSLNLKFDSEEVNFDLPNYFEISADVTDFSLDMSLSVVSSNLLSDMDLDDLSVEDLQAKVNELQSAADQLEAGTVQLQEGTQQLEDNVPDLVSGVAALNDGAATLSSGVSAYAAGVASLNDGAAALDSNMQTLSSSLNTLYETLKANGFDTQIAALNEGINGTSGLMATLSKQMNTYKNRYETTYATAYELVLAPYYDQALTAKSMTKDQDAAAGYPVRNYVANELANNDNGIKENADIDSVINSETDNTAVKMTGALCELYAAQSSAGYTVDTEQQRAIIGDIAALNQCAAAYKAMYESYTQLKAAGLDTGVQALTSAVGSFSTYQEGTLCSSLYALNVGATKLQQEGTSVLAAGASTLAANNSSLTSGAAALADGTETLNNAAATLSSGVSKLNTGAITLKDGMAEFNAEGISQITSLLGDDATTTLDTIKEVVKLGNNYTSFTGSTGNYDSTVTFIYKTAAVQ</sequence>
<accession>A0A1H5WK16</accession>
<evidence type="ECO:0000313" key="2">
    <source>
        <dbReference type="EMBL" id="SEF99638.1"/>
    </source>
</evidence>
<feature type="signal peptide" evidence="1">
    <location>
        <begin position="1"/>
        <end position="25"/>
    </location>
</feature>
<proteinExistence type="predicted"/>
<gene>
    <name evidence="2" type="ORF">SAMN05216537_11619</name>
</gene>
<dbReference type="RefSeq" id="WP_103953332.1">
    <property type="nucleotide sequence ID" value="NZ_FNUL01000016.1"/>
</dbReference>
<organism evidence="2 3">
    <name type="scientific">Lachnospira multipara</name>
    <dbReference type="NCBI Taxonomy" id="28051"/>
    <lineage>
        <taxon>Bacteria</taxon>
        <taxon>Bacillati</taxon>
        <taxon>Bacillota</taxon>
        <taxon>Clostridia</taxon>
        <taxon>Lachnospirales</taxon>
        <taxon>Lachnospiraceae</taxon>
        <taxon>Lachnospira</taxon>
    </lineage>
</organism>
<reference evidence="2 3" key="1">
    <citation type="submission" date="2016-10" db="EMBL/GenBank/DDBJ databases">
        <authorList>
            <person name="de Groot N.N."/>
        </authorList>
    </citation>
    <scope>NUCLEOTIDE SEQUENCE [LARGE SCALE GENOMIC DNA]</scope>
    <source>
        <strain evidence="2 3">D15d</strain>
    </source>
</reference>